<dbReference type="RefSeq" id="WP_048444108.1">
    <property type="nucleotide sequence ID" value="NZ_LABY01000061.1"/>
</dbReference>
<dbReference type="Pfam" id="PF12706">
    <property type="entry name" value="Lactamase_B_2"/>
    <property type="match status" value="1"/>
</dbReference>
<organism evidence="2 3">
    <name type="scientific">Methylobacterium variabile</name>
    <dbReference type="NCBI Taxonomy" id="298794"/>
    <lineage>
        <taxon>Bacteria</taxon>
        <taxon>Pseudomonadati</taxon>
        <taxon>Pseudomonadota</taxon>
        <taxon>Alphaproteobacteria</taxon>
        <taxon>Hyphomicrobiales</taxon>
        <taxon>Methylobacteriaceae</taxon>
        <taxon>Methylobacterium</taxon>
    </lineage>
</organism>
<proteinExistence type="predicted"/>
<dbReference type="Gene3D" id="3.60.15.10">
    <property type="entry name" value="Ribonuclease Z/Hydroxyacylglutathione hydrolase-like"/>
    <property type="match status" value="1"/>
</dbReference>
<dbReference type="InterPro" id="IPR001279">
    <property type="entry name" value="Metallo-B-lactamas"/>
</dbReference>
<dbReference type="PATRIC" id="fig|298794.3.peg.6673"/>
<name>A0A0J6T0Y1_9HYPH</name>
<feature type="domain" description="Metallo-beta-lactamase" evidence="1">
    <location>
        <begin position="99"/>
        <end position="309"/>
    </location>
</feature>
<gene>
    <name evidence="2" type="ORF">VQ02_10355</name>
</gene>
<protein>
    <submittedName>
        <fullName evidence="2">Membrane protein</fullName>
    </submittedName>
</protein>
<dbReference type="PANTHER" id="PTHR15032:SF4">
    <property type="entry name" value="N-ACYL-PHOSPHATIDYLETHANOLAMINE-HYDROLYZING PHOSPHOLIPASE D"/>
    <property type="match status" value="1"/>
</dbReference>
<dbReference type="GO" id="GO:0005737">
    <property type="term" value="C:cytoplasm"/>
    <property type="evidence" value="ECO:0007669"/>
    <property type="project" value="TreeGrafter"/>
</dbReference>
<accession>A0A0J6T0Y1</accession>
<dbReference type="AlphaFoldDB" id="A0A0J6T0Y1"/>
<evidence type="ECO:0000313" key="2">
    <source>
        <dbReference type="EMBL" id="KMO39248.1"/>
    </source>
</evidence>
<sequence>MKNRGFLKLASAMTVMTLGGVGYAAHRRSRNPYYRGPVSDHFDGLRFFSPNQPQDKAAAELARWQLGGGREAWPARFPSPFPQDAPPERVEGLRVVHIGHASLLIQVAGRNILIDPVYAKRASPVGFAGPKRANPPGVAFEALPPIDAVLVTHNHYDHLDGPILARLWAEHAPAFVAPLGNDAIIRSYDATIPVETRDWGEAVDLGGGIVAHVVPAYHWSARGVNDRRMALWCAFVLTTPQGVIYHVGDTGYGDGAIFRSVRERFGAPRLATLPIGAYEPRWFMQAQHMNPEEAVRVFRDVGAEQALGHHWGTFRLTNESVGEPAEALGRALAEAEVPPERFLALRPGQVWGGVRQKFRSSSEVRRRA</sequence>
<evidence type="ECO:0000259" key="1">
    <source>
        <dbReference type="SMART" id="SM00849"/>
    </source>
</evidence>
<keyword evidence="3" id="KW-1185">Reference proteome</keyword>
<dbReference type="EMBL" id="LABY01000061">
    <property type="protein sequence ID" value="KMO39248.1"/>
    <property type="molecule type" value="Genomic_DNA"/>
</dbReference>
<comment type="caution">
    <text evidence="2">The sequence shown here is derived from an EMBL/GenBank/DDBJ whole genome shotgun (WGS) entry which is preliminary data.</text>
</comment>
<dbReference type="OrthoDB" id="9805728at2"/>
<dbReference type="SUPFAM" id="SSF56281">
    <property type="entry name" value="Metallo-hydrolase/oxidoreductase"/>
    <property type="match status" value="1"/>
</dbReference>
<dbReference type="SMART" id="SM00849">
    <property type="entry name" value="Lactamase_B"/>
    <property type="match status" value="1"/>
</dbReference>
<dbReference type="Proteomes" id="UP000035955">
    <property type="component" value="Unassembled WGS sequence"/>
</dbReference>
<dbReference type="InterPro" id="IPR036866">
    <property type="entry name" value="RibonucZ/Hydroxyglut_hydro"/>
</dbReference>
<reference evidence="2 3" key="1">
    <citation type="submission" date="2015-03" db="EMBL/GenBank/DDBJ databases">
        <title>Genome sequencing of Methylobacterium variabile DSM 16961.</title>
        <authorList>
            <person name="Chaudhry V."/>
            <person name="Patil P.B."/>
        </authorList>
    </citation>
    <scope>NUCLEOTIDE SEQUENCE [LARGE SCALE GENOMIC DNA]</scope>
    <source>
        <strain evidence="2 3">DSM 16961</strain>
    </source>
</reference>
<evidence type="ECO:0000313" key="3">
    <source>
        <dbReference type="Proteomes" id="UP000035955"/>
    </source>
</evidence>
<dbReference type="PANTHER" id="PTHR15032">
    <property type="entry name" value="N-ACYL-PHOSPHATIDYLETHANOLAMINE-HYDROLYZING PHOSPHOLIPASE D"/>
    <property type="match status" value="1"/>
</dbReference>